<proteinExistence type="predicted"/>
<sequence length="170" mass="19143">MQAGDALGQKAEKDYLTDVTKQVLQSSSPPKIVISTVKPQALNTTLATHSNFSSPYGTTNRPKSRPKKSGCSTPTRSATESFLLDKERMKAKSKDESLKKLEESLHNLTSKDNGQEHVNKNQQDKIKELKIQINLRTLLHGQLEKQLSERLTERKKLVLLCNRRLVTCDD</sequence>
<organism evidence="2 3">
    <name type="scientific">Capsicum baccatum</name>
    <name type="common">Peruvian pepper</name>
    <dbReference type="NCBI Taxonomy" id="33114"/>
    <lineage>
        <taxon>Eukaryota</taxon>
        <taxon>Viridiplantae</taxon>
        <taxon>Streptophyta</taxon>
        <taxon>Embryophyta</taxon>
        <taxon>Tracheophyta</taxon>
        <taxon>Spermatophyta</taxon>
        <taxon>Magnoliopsida</taxon>
        <taxon>eudicotyledons</taxon>
        <taxon>Gunneridae</taxon>
        <taxon>Pentapetalae</taxon>
        <taxon>asterids</taxon>
        <taxon>lamiids</taxon>
        <taxon>Solanales</taxon>
        <taxon>Solanaceae</taxon>
        <taxon>Solanoideae</taxon>
        <taxon>Capsiceae</taxon>
        <taxon>Capsicum</taxon>
    </lineage>
</organism>
<dbReference type="STRING" id="33114.A0A2G2VYS2"/>
<dbReference type="OrthoDB" id="1939715at2759"/>
<evidence type="ECO:0000256" key="1">
    <source>
        <dbReference type="SAM" id="MobiDB-lite"/>
    </source>
</evidence>
<evidence type="ECO:0000313" key="2">
    <source>
        <dbReference type="EMBL" id="PHT38118.1"/>
    </source>
</evidence>
<evidence type="ECO:0000313" key="3">
    <source>
        <dbReference type="Proteomes" id="UP000224567"/>
    </source>
</evidence>
<name>A0A2G2VYS2_CAPBA</name>
<dbReference type="EMBL" id="MLFT02000009">
    <property type="protein sequence ID" value="PHT38118.1"/>
    <property type="molecule type" value="Genomic_DNA"/>
</dbReference>
<gene>
    <name evidence="2" type="ORF">CQW23_21691</name>
</gene>
<accession>A0A2G2VYS2</accession>
<feature type="compositionally biased region" description="Polar residues" evidence="1">
    <location>
        <begin position="46"/>
        <end position="61"/>
    </location>
</feature>
<dbReference type="Proteomes" id="UP000224567">
    <property type="component" value="Unassembled WGS sequence"/>
</dbReference>
<dbReference type="AlphaFoldDB" id="A0A2G2VYS2"/>
<feature type="region of interest" description="Disordered" evidence="1">
    <location>
        <begin position="46"/>
        <end position="100"/>
    </location>
</feature>
<reference evidence="3" key="2">
    <citation type="journal article" date="2017" name="J. Anim. Genet.">
        <title>Multiple reference genome sequences of hot pepper reveal the massive evolution of plant disease resistance genes by retroduplication.</title>
        <authorList>
            <person name="Kim S."/>
            <person name="Park J."/>
            <person name="Yeom S.-I."/>
            <person name="Kim Y.-M."/>
            <person name="Seo E."/>
            <person name="Kim K.-T."/>
            <person name="Kim M.-S."/>
            <person name="Lee J.M."/>
            <person name="Cheong K."/>
            <person name="Shin H.-S."/>
            <person name="Kim S.-B."/>
            <person name="Han K."/>
            <person name="Lee J."/>
            <person name="Park M."/>
            <person name="Lee H.-A."/>
            <person name="Lee H.-Y."/>
            <person name="Lee Y."/>
            <person name="Oh S."/>
            <person name="Lee J.H."/>
            <person name="Choi E."/>
            <person name="Choi E."/>
            <person name="Lee S.E."/>
            <person name="Jeon J."/>
            <person name="Kim H."/>
            <person name="Choi G."/>
            <person name="Song H."/>
            <person name="Lee J."/>
            <person name="Lee S.-C."/>
            <person name="Kwon J.-K."/>
            <person name="Lee H.-Y."/>
            <person name="Koo N."/>
            <person name="Hong Y."/>
            <person name="Kim R.W."/>
            <person name="Kang W.-H."/>
            <person name="Huh J.H."/>
            <person name="Kang B.-C."/>
            <person name="Yang T.-J."/>
            <person name="Lee Y.-H."/>
            <person name="Bennetzen J.L."/>
            <person name="Choi D."/>
        </authorList>
    </citation>
    <scope>NUCLEOTIDE SEQUENCE [LARGE SCALE GENOMIC DNA]</scope>
    <source>
        <strain evidence="3">cv. PBC81</strain>
    </source>
</reference>
<keyword evidence="3" id="KW-1185">Reference proteome</keyword>
<protein>
    <submittedName>
        <fullName evidence="2">Uncharacterized protein</fullName>
    </submittedName>
</protein>
<feature type="compositionally biased region" description="Basic and acidic residues" evidence="1">
    <location>
        <begin position="83"/>
        <end position="100"/>
    </location>
</feature>
<comment type="caution">
    <text evidence="2">The sequence shown here is derived from an EMBL/GenBank/DDBJ whole genome shotgun (WGS) entry which is preliminary data.</text>
</comment>
<reference evidence="2 3" key="1">
    <citation type="journal article" date="2017" name="Genome Biol.">
        <title>New reference genome sequences of hot pepper reveal the massive evolution of plant disease-resistance genes by retroduplication.</title>
        <authorList>
            <person name="Kim S."/>
            <person name="Park J."/>
            <person name="Yeom S.I."/>
            <person name="Kim Y.M."/>
            <person name="Seo E."/>
            <person name="Kim K.T."/>
            <person name="Kim M.S."/>
            <person name="Lee J.M."/>
            <person name="Cheong K."/>
            <person name="Shin H.S."/>
            <person name="Kim S.B."/>
            <person name="Han K."/>
            <person name="Lee J."/>
            <person name="Park M."/>
            <person name="Lee H.A."/>
            <person name="Lee H.Y."/>
            <person name="Lee Y."/>
            <person name="Oh S."/>
            <person name="Lee J.H."/>
            <person name="Choi E."/>
            <person name="Choi E."/>
            <person name="Lee S.E."/>
            <person name="Jeon J."/>
            <person name="Kim H."/>
            <person name="Choi G."/>
            <person name="Song H."/>
            <person name="Lee J."/>
            <person name="Lee S.C."/>
            <person name="Kwon J.K."/>
            <person name="Lee H.Y."/>
            <person name="Koo N."/>
            <person name="Hong Y."/>
            <person name="Kim R.W."/>
            <person name="Kang W.H."/>
            <person name="Huh J.H."/>
            <person name="Kang B.C."/>
            <person name="Yang T.J."/>
            <person name="Lee Y.H."/>
            <person name="Bennetzen J.L."/>
            <person name="Choi D."/>
        </authorList>
    </citation>
    <scope>NUCLEOTIDE SEQUENCE [LARGE SCALE GENOMIC DNA]</scope>
    <source>
        <strain evidence="3">cv. PBC81</strain>
    </source>
</reference>
<feature type="compositionally biased region" description="Polar residues" evidence="1">
    <location>
        <begin position="70"/>
        <end position="80"/>
    </location>
</feature>